<sequence length="1401" mass="157252">MCLSVVLCIGVVNRPDKGPSAQLNKVVALMTALVTLFLSPFIFTFRNEKVQKLSSSQTGVALPEPQRASEVAEEPLNPVSQFANSLSLSTLVILLTFSDESVFESRLREEQESSSSELFPTAPCKTSVCQDILDLYLASGNTSVAPCTDFFSFACGNINRTGSPFQALAEENRRRVRRILETPGSWHLAPGEEKAFGFYNSCMNTDAIEAAGAGPLRQVIEEIDQPEIDVLLEQKQETNYAQILREYLNYLNRLVTLLGRDPSQVHDDASFFIFINSQLNQMLKSGEQQRAQGKVFKMVTIDQLQRVAPAIDWLSCLQATFAPMSLSPSYRVAVHDLEYLKNMSQLLEKQLLKHRDFLQSHMIFGLVRTLSPALDSQFQEAQRLLSQKVGELTGRPPMGILAFVSVICYFCLESFVVLFTESSSGLLPVHPRWMMCVEKTEAFFEPTLAALFIQETFRPSTHSAAMELFTTIKDTLISHLPTVPWMDGETRAEAQDKLTQLQVKMGPSEWALKPDPARQEYDDVQLGPSFLQTFLSCVRSRQARVIQGFLQPFSSHRAVNFGAAGSIMARELLHIFDQLLLPGGCPACDTRALQKALLCLERLYAAFPSPRGTSFDVSHTLLEDAADAGALAIALKAYKKRLVLFRGETILPGLDLSPRQLFFRSYAQVMCRDPSTQDPQDIHSPPTLRVHGPLSNSPAFTRHFRCPQGALLNPSSRCQLWIRESPLLRAAKDNDLCVLKKLLLDRNCDFRQRGAVGETALHVAALYDNLEAAMVLMEAAPELVKEPAICEPFVGQTALHIAVMNRNVNLVKALLAHGASVSARAIGSAFRLSPHNLIYFGEHPLSFAACMGSEEIVRLLIEHGADIRAQDSLGNTVLHILVLQPNKTFACQMYNLLLSYDRRGDHLQSLDLMLNHQGLTPFKLAGVEGNTVMFQHLMQKRKYIQWTCGPLTSTLYDLTEIDSWGEDVSFLELVVSSKKREARQILEQTPVKQLVNFKWRKYGRPYFCILGALYVLYMICFTMCCIHRPLKARSDNRTDSRDITVFQQKLLQEAYVTQQDKIRLVGELMTVLGSAIILFLEIPDIFRVGFSRYFGQTVLGGPFHVITITYSFLVLVTMVMRLTNTSGEVVPMSFALVLGWCSVMYFARGFQMLGPFTIMIQKMIFGDLLRFCWLMAVVIVGFASEDPSALGEFYDYPMALFSTFELFLTIIDGPANYDVDLPFMYSIVYFAFAIIATLLMINLLVAMMGDTHWRVAHEQDELWRAQVVATTVMLERKMPRTLWPRSGICGYKYGLGDRWFLRVETNQDQNTLRARRYVEAFKGSDKEEGQGHPPEKRPSVTESGLLARASLAPPTPSLSRTTSRSSGSHRGWEIIRRNTLGHVNLGLDLGEGDGEDRVYQL</sequence>
<keyword evidence="2" id="KW-1185">Reference proteome</keyword>
<name>A0ACB9V5Y1_9CETA</name>
<dbReference type="EMBL" id="CM043030">
    <property type="protein sequence ID" value="KAI4585162.1"/>
    <property type="molecule type" value="Genomic_DNA"/>
</dbReference>
<protein>
    <submittedName>
        <fullName evidence="1">Uncharacterized protein</fullName>
    </submittedName>
</protein>
<reference evidence="1" key="1">
    <citation type="submission" date="2022-03" db="EMBL/GenBank/DDBJ databases">
        <title>Genomic analyses of argali, domestic sheep and their hybrids provide insights into chromosomal evolution, heterosis and genetic basis of agronomic traits.</title>
        <authorList>
            <person name="Li M."/>
        </authorList>
    </citation>
    <scope>NUCLEOTIDE SEQUENCE</scope>
    <source>
        <strain evidence="1">F1 hybrid</strain>
    </source>
</reference>
<organism evidence="1 2">
    <name type="scientific">Ovis ammon polii x Ovis aries</name>
    <dbReference type="NCBI Taxonomy" id="2918886"/>
    <lineage>
        <taxon>Eukaryota</taxon>
        <taxon>Metazoa</taxon>
        <taxon>Chordata</taxon>
        <taxon>Craniata</taxon>
        <taxon>Vertebrata</taxon>
        <taxon>Euteleostomi</taxon>
        <taxon>Mammalia</taxon>
        <taxon>Eutheria</taxon>
        <taxon>Laurasiatheria</taxon>
        <taxon>Artiodactyla</taxon>
        <taxon>Ruminantia</taxon>
        <taxon>Pecora</taxon>
        <taxon>Bovidae</taxon>
        <taxon>Caprinae</taxon>
        <taxon>Ovis</taxon>
    </lineage>
</organism>
<accession>A0ACB9V5Y1</accession>
<evidence type="ECO:0000313" key="2">
    <source>
        <dbReference type="Proteomes" id="UP001057279"/>
    </source>
</evidence>
<comment type="caution">
    <text evidence="1">The sequence shown here is derived from an EMBL/GenBank/DDBJ whole genome shotgun (WGS) entry which is preliminary data.</text>
</comment>
<gene>
    <name evidence="1" type="ORF">MJG53_006696</name>
</gene>
<dbReference type="Proteomes" id="UP001057279">
    <property type="component" value="Linkage Group LG05"/>
</dbReference>
<evidence type="ECO:0000313" key="1">
    <source>
        <dbReference type="EMBL" id="KAI4585162.1"/>
    </source>
</evidence>
<proteinExistence type="predicted"/>